<feature type="non-terminal residue" evidence="1">
    <location>
        <position position="520"/>
    </location>
</feature>
<sequence>TTLTFNYTVAAGHTSSDLDYANTSALALNSGTIKDAAGNAATLTLASPGAENSLGANKALVIDGVIPTVSSVTSTTDDGSYNAGDAIAITVTFSEAVTVTGTPQLTLETGSSDAVVDYASGSGSTTLTFTYTVAAGHTSSDLDYASTTALALNSGTIKDAAGNAATLTLVSPGVINSLGANKALIIDTTVPTVSTVTSTTDDGSYMAGDVIAITVTFSEAVTVTGTPQLTLDTDAIVDYASGSGSTTLTFTYTVAAGHTSSDLGYVSTTALALNSGTIKDAAGNAATLTLASPGTAYSLGANKALIIDNTAPAVSSVTSTTDDGSYKAGDVIAITVTFSEAVTVTGTPQLTLDTDAIVDYASGSGSTTLTFTYTVAAGHTSSDLDYASTSALALNSGTINDAAGNAATLTLASPGATNSLGANKALIIDTKAPTNQNTVFASAVSAQGGATVTIVSSSNAANNVWFAPASTTTFSAGATMTTAASGTATSILAPATAGTYYLYVVDAAGNISSASTAALT</sequence>
<reference evidence="1" key="1">
    <citation type="submission" date="2018-05" db="EMBL/GenBank/DDBJ databases">
        <authorList>
            <person name="Lanie J.A."/>
            <person name="Ng W.-L."/>
            <person name="Kazmierczak K.M."/>
            <person name="Andrzejewski T.M."/>
            <person name="Davidsen T.M."/>
            <person name="Wayne K.J."/>
            <person name="Tettelin H."/>
            <person name="Glass J.I."/>
            <person name="Rusch D."/>
            <person name="Podicherti R."/>
            <person name="Tsui H.-C.T."/>
            <person name="Winkler M.E."/>
        </authorList>
    </citation>
    <scope>NUCLEOTIDE SEQUENCE</scope>
</reference>
<name>A0A382FP35_9ZZZZ</name>
<protein>
    <recommendedName>
        <fullName evidence="2">Bacterial Ig-like domain-containing protein</fullName>
    </recommendedName>
</protein>
<evidence type="ECO:0000313" key="1">
    <source>
        <dbReference type="EMBL" id="SVB64409.1"/>
    </source>
</evidence>
<dbReference type="AlphaFoldDB" id="A0A382FP35"/>
<proteinExistence type="predicted"/>
<feature type="non-terminal residue" evidence="1">
    <location>
        <position position="1"/>
    </location>
</feature>
<accession>A0A382FP35</accession>
<dbReference type="EMBL" id="UINC01050898">
    <property type="protein sequence ID" value="SVB64409.1"/>
    <property type="molecule type" value="Genomic_DNA"/>
</dbReference>
<gene>
    <name evidence="1" type="ORF">METZ01_LOCUS217263</name>
</gene>
<evidence type="ECO:0008006" key="2">
    <source>
        <dbReference type="Google" id="ProtNLM"/>
    </source>
</evidence>
<organism evidence="1">
    <name type="scientific">marine metagenome</name>
    <dbReference type="NCBI Taxonomy" id="408172"/>
    <lineage>
        <taxon>unclassified sequences</taxon>
        <taxon>metagenomes</taxon>
        <taxon>ecological metagenomes</taxon>
    </lineage>
</organism>